<gene>
    <name evidence="2" type="ORF">CYMTET_26214</name>
</gene>
<dbReference type="Proteomes" id="UP001190700">
    <property type="component" value="Unassembled WGS sequence"/>
</dbReference>
<sequence>MHTQRAIQELAKAQISNESSIENKPLSEMTDEEIEERLALRKAQKAEREAIAIAAADSLLTPTPPLRASSPAGSNKITMPPKPAAKRQRTEEPDWLPWALDTDKKESAEAHFHPDQHGAVCAHGNAADLKDFVREGPWCSEWWIWRRLGGLVTYFKSREDNMRKELSEELSKLKKNDVHVHMTTPSFGSGNTARSVIAVEEGEKRKIDTDAEIMRREFLLQPDRLTELDVRYILYFKELIENKFVVIDNNRICIEFPYPAEPTIIPDMFEQ</sequence>
<name>A0AAE0KY43_9CHLO</name>
<dbReference type="AlphaFoldDB" id="A0AAE0KY43"/>
<accession>A0AAE0KY43</accession>
<reference evidence="2 3" key="1">
    <citation type="journal article" date="2015" name="Genome Biol. Evol.">
        <title>Comparative Genomics of a Bacterivorous Green Alga Reveals Evolutionary Causalities and Consequences of Phago-Mixotrophic Mode of Nutrition.</title>
        <authorList>
            <person name="Burns J.A."/>
            <person name="Paasch A."/>
            <person name="Narechania A."/>
            <person name="Kim E."/>
        </authorList>
    </citation>
    <scope>NUCLEOTIDE SEQUENCE [LARGE SCALE GENOMIC DNA]</scope>
    <source>
        <strain evidence="2 3">PLY_AMNH</strain>
    </source>
</reference>
<feature type="region of interest" description="Disordered" evidence="1">
    <location>
        <begin position="60"/>
        <end position="94"/>
    </location>
</feature>
<keyword evidence="3" id="KW-1185">Reference proteome</keyword>
<evidence type="ECO:0000256" key="1">
    <source>
        <dbReference type="SAM" id="MobiDB-lite"/>
    </source>
</evidence>
<comment type="caution">
    <text evidence="2">The sequence shown here is derived from an EMBL/GenBank/DDBJ whole genome shotgun (WGS) entry which is preliminary data.</text>
</comment>
<evidence type="ECO:0000313" key="2">
    <source>
        <dbReference type="EMBL" id="KAK3265083.1"/>
    </source>
</evidence>
<proteinExistence type="predicted"/>
<dbReference type="EMBL" id="LGRX02014156">
    <property type="protein sequence ID" value="KAK3265083.1"/>
    <property type="molecule type" value="Genomic_DNA"/>
</dbReference>
<organism evidence="2 3">
    <name type="scientific">Cymbomonas tetramitiformis</name>
    <dbReference type="NCBI Taxonomy" id="36881"/>
    <lineage>
        <taxon>Eukaryota</taxon>
        <taxon>Viridiplantae</taxon>
        <taxon>Chlorophyta</taxon>
        <taxon>Pyramimonadophyceae</taxon>
        <taxon>Pyramimonadales</taxon>
        <taxon>Pyramimonadaceae</taxon>
        <taxon>Cymbomonas</taxon>
    </lineage>
</organism>
<evidence type="ECO:0000313" key="3">
    <source>
        <dbReference type="Proteomes" id="UP001190700"/>
    </source>
</evidence>
<protein>
    <submittedName>
        <fullName evidence="2">Uncharacterized protein</fullName>
    </submittedName>
</protein>